<dbReference type="InterPro" id="IPR039093">
    <property type="entry name" value="XRP2"/>
</dbReference>
<protein>
    <submittedName>
        <fullName evidence="3">Tubulin binding cofactor C domain-containing protein</fullName>
    </submittedName>
</protein>
<dbReference type="PANTHER" id="PTHR15440">
    <property type="entry name" value="XRP2 PROTEIN"/>
    <property type="match status" value="1"/>
</dbReference>
<organism evidence="3">
    <name type="scientific">Spironucleus salmonicida</name>
    <dbReference type="NCBI Taxonomy" id="348837"/>
    <lineage>
        <taxon>Eukaryota</taxon>
        <taxon>Metamonada</taxon>
        <taxon>Diplomonadida</taxon>
        <taxon>Hexamitidae</taxon>
        <taxon>Hexamitinae</taxon>
        <taxon>Spironucleus</taxon>
    </lineage>
</organism>
<dbReference type="GO" id="GO:1990075">
    <property type="term" value="C:periciliary membrane compartment"/>
    <property type="evidence" value="ECO:0007669"/>
    <property type="project" value="TreeGrafter"/>
</dbReference>
<dbReference type="OrthoDB" id="194775at2759"/>
<evidence type="ECO:0000313" key="5">
    <source>
        <dbReference type="Proteomes" id="UP000018208"/>
    </source>
</evidence>
<sequence length="321" mass="36479">MFQCCKPKQVHASPAEPLQKPTYLIYPQVTIPVSPRPLPQEILSQISVKNIQNQIIVRTDLKNSEFRAEDCENCSFVILDTVRAVTADRCNNCSFFCVVAGSIFLRECQNFNLSSITRQLRLRGSSGLSASLVKSAPVVENCNNIQFGPFKVQFDKDVISQIQTLQQISGVGVNDNKFDQVYDFTAAEGETHFIYEKNLEGMKIELENRTLDEDEKSTELQGQMISNCGFPSVWTGQGQFGLNLTFEVIQIISEFEFVKICKIIKTDDKQRKKLGLSKKEFEFYILVFGEVNQLEQKIQLNSTQFLVLDEVDMNKIQELVV</sequence>
<evidence type="ECO:0000256" key="1">
    <source>
        <dbReference type="ARBA" id="ARBA00008848"/>
    </source>
</evidence>
<dbReference type="InterPro" id="IPR012945">
    <property type="entry name" value="Tubulin-bd_cofactor_C_dom"/>
</dbReference>
<dbReference type="Proteomes" id="UP000018208">
    <property type="component" value="Unassembled WGS sequence"/>
</dbReference>
<evidence type="ECO:0000313" key="4">
    <source>
        <dbReference type="EMBL" id="KAH0571449.1"/>
    </source>
</evidence>
<dbReference type="GO" id="GO:0006892">
    <property type="term" value="P:post-Golgi vesicle-mediated transport"/>
    <property type="evidence" value="ECO:0007669"/>
    <property type="project" value="TreeGrafter"/>
</dbReference>
<reference evidence="4" key="2">
    <citation type="submission" date="2020-12" db="EMBL/GenBank/DDBJ databases">
        <title>New Spironucleus salmonicida genome in near-complete chromosomes.</title>
        <authorList>
            <person name="Xu F."/>
            <person name="Kurt Z."/>
            <person name="Jimenez-Gonzalez A."/>
            <person name="Astvaldsson A."/>
            <person name="Andersson J.O."/>
            <person name="Svard S.G."/>
        </authorList>
    </citation>
    <scope>NUCLEOTIDE SEQUENCE</scope>
    <source>
        <strain evidence="4">ATCC 50377</strain>
    </source>
</reference>
<feature type="domain" description="C-CAP/cofactor C-like" evidence="2">
    <location>
        <begin position="35"/>
        <end position="186"/>
    </location>
</feature>
<dbReference type="GO" id="GO:0005096">
    <property type="term" value="F:GTPase activator activity"/>
    <property type="evidence" value="ECO:0007669"/>
    <property type="project" value="InterPro"/>
</dbReference>
<dbReference type="PROSITE" id="PS51329">
    <property type="entry name" value="C_CAP_COFACTOR_C"/>
    <property type="match status" value="1"/>
</dbReference>
<evidence type="ECO:0000259" key="2">
    <source>
        <dbReference type="PROSITE" id="PS51329"/>
    </source>
</evidence>
<comment type="similarity">
    <text evidence="1">Belongs to the TBCC family.</text>
</comment>
<proteinExistence type="inferred from homology"/>
<evidence type="ECO:0000313" key="3">
    <source>
        <dbReference type="EMBL" id="EST49466.1"/>
    </source>
</evidence>
<dbReference type="GO" id="GO:0005929">
    <property type="term" value="C:cilium"/>
    <property type="evidence" value="ECO:0007669"/>
    <property type="project" value="TreeGrafter"/>
</dbReference>
<dbReference type="Gene3D" id="2.160.20.70">
    <property type="match status" value="1"/>
</dbReference>
<dbReference type="InterPro" id="IPR016098">
    <property type="entry name" value="CAP/MinC_C"/>
</dbReference>
<dbReference type="InterPro" id="IPR017901">
    <property type="entry name" value="C-CAP_CF_C-like"/>
</dbReference>
<reference evidence="3 4" key="1">
    <citation type="journal article" date="2014" name="PLoS Genet.">
        <title>The Genome of Spironucleus salmonicida Highlights a Fish Pathogen Adapted to Fluctuating Environments.</title>
        <authorList>
            <person name="Xu F."/>
            <person name="Jerlstrom-Hultqvist J."/>
            <person name="Einarsson E."/>
            <person name="Astvaldsson A."/>
            <person name="Svard S.G."/>
            <person name="Andersson J.O."/>
        </authorList>
    </citation>
    <scope>NUCLEOTIDE SEQUENCE</scope>
    <source>
        <strain evidence="4">ATCC 50377</strain>
    </source>
</reference>
<dbReference type="EMBL" id="AUWU02000006">
    <property type="protein sequence ID" value="KAH0571449.1"/>
    <property type="molecule type" value="Genomic_DNA"/>
</dbReference>
<gene>
    <name evidence="3" type="ORF">SS50377_10215</name>
    <name evidence="4" type="ORF">SS50377_25634</name>
</gene>
<dbReference type="Pfam" id="PF07986">
    <property type="entry name" value="TBCC"/>
    <property type="match status" value="1"/>
</dbReference>
<name>V6M098_9EUKA</name>
<dbReference type="EMBL" id="KI545950">
    <property type="protein sequence ID" value="EST49466.1"/>
    <property type="molecule type" value="Genomic_DNA"/>
</dbReference>
<accession>V6M098</accession>
<keyword evidence="5" id="KW-1185">Reference proteome</keyword>
<dbReference type="VEuPathDB" id="GiardiaDB:SS50377_25634"/>
<dbReference type="AlphaFoldDB" id="V6M098"/>
<dbReference type="PANTHER" id="PTHR15440:SF0">
    <property type="entry name" value="PROTEIN XRP2"/>
    <property type="match status" value="1"/>
</dbReference>